<dbReference type="AlphaFoldDB" id="A0A075FHI2"/>
<reference evidence="2" key="1">
    <citation type="journal article" date="2014" name="Genome Biol. Evol.">
        <title>Pangenome evidence for extensive interdomain horizontal transfer affecting lineage core and shell genes in uncultured planktonic thaumarchaeota and euryarchaeota.</title>
        <authorList>
            <person name="Deschamps P."/>
            <person name="Zivanovic Y."/>
            <person name="Moreira D."/>
            <person name="Rodriguez-Valera F."/>
            <person name="Lopez-Garcia P."/>
        </authorList>
    </citation>
    <scope>NUCLEOTIDE SEQUENCE</scope>
</reference>
<dbReference type="InterPro" id="IPR036388">
    <property type="entry name" value="WH-like_DNA-bd_sf"/>
</dbReference>
<dbReference type="InterPro" id="IPR013196">
    <property type="entry name" value="HTH_11"/>
</dbReference>
<proteinExistence type="predicted"/>
<organism evidence="2">
    <name type="scientific">uncultured marine thaumarchaeote AD1000_06_F06</name>
    <dbReference type="NCBI Taxonomy" id="1455885"/>
    <lineage>
        <taxon>Archaea</taxon>
        <taxon>Nitrososphaerota</taxon>
        <taxon>environmental samples</taxon>
    </lineage>
</organism>
<dbReference type="SUPFAM" id="SSF46785">
    <property type="entry name" value="Winged helix' DNA-binding domain"/>
    <property type="match status" value="1"/>
</dbReference>
<accession>A0A075FHI2</accession>
<dbReference type="Gene3D" id="1.10.10.10">
    <property type="entry name" value="Winged helix-like DNA-binding domain superfamily/Winged helix DNA-binding domain"/>
    <property type="match status" value="1"/>
</dbReference>
<sequence length="51" mass="6105">MIYNSFEDTGLLRVLKFLKEHNTEYLSGQDLSDVLHISRVAVWKHIKKFKR</sequence>
<keyword evidence="2" id="KW-0436">Ligase</keyword>
<dbReference type="EMBL" id="KF900318">
    <property type="protein sequence ID" value="AIE90759.1"/>
    <property type="molecule type" value="Genomic_DNA"/>
</dbReference>
<gene>
    <name evidence="2" type="primary">birA</name>
</gene>
<dbReference type="EC" id="6.3.4.15" evidence="2"/>
<dbReference type="Pfam" id="PF08279">
    <property type="entry name" value="HTH_11"/>
    <property type="match status" value="1"/>
</dbReference>
<protein>
    <submittedName>
        <fullName evidence="2">Biotin--acetyl-CoA-carboxylase ligase (BirA)</fullName>
        <ecNumber evidence="2">6.3.4.15</ecNumber>
    </submittedName>
</protein>
<name>A0A075FHI2_9ARCH</name>
<dbReference type="GO" id="GO:0004077">
    <property type="term" value="F:biotin--[biotin carboxyl-carrier protein] ligase activity"/>
    <property type="evidence" value="ECO:0007669"/>
    <property type="project" value="UniProtKB-EC"/>
</dbReference>
<evidence type="ECO:0000313" key="2">
    <source>
        <dbReference type="EMBL" id="AIE90759.1"/>
    </source>
</evidence>
<dbReference type="InterPro" id="IPR036390">
    <property type="entry name" value="WH_DNA-bd_sf"/>
</dbReference>
<feature type="domain" description="Helix-turn-helix type 11" evidence="1">
    <location>
        <begin position="12"/>
        <end position="48"/>
    </location>
</feature>
<evidence type="ECO:0000259" key="1">
    <source>
        <dbReference type="Pfam" id="PF08279"/>
    </source>
</evidence>